<comment type="similarity">
    <text evidence="1">Belongs to the eukaryotic ribosomal protein eS17 family.</text>
</comment>
<evidence type="ECO:0008006" key="6">
    <source>
        <dbReference type="Google" id="ProtNLM"/>
    </source>
</evidence>
<gene>
    <name evidence="4" type="ORF">E3N88_14615</name>
</gene>
<dbReference type="GO" id="GO:0003729">
    <property type="term" value="F:mRNA binding"/>
    <property type="evidence" value="ECO:0007669"/>
    <property type="project" value="UniProtKB-ARBA"/>
</dbReference>
<dbReference type="OrthoDB" id="1727351at2759"/>
<dbReference type="PROSITE" id="PS00712">
    <property type="entry name" value="RIBOSOMAL_S17E"/>
    <property type="match status" value="1"/>
</dbReference>
<dbReference type="HAMAP" id="MF_00511">
    <property type="entry name" value="Ribosomal_eS17"/>
    <property type="match status" value="1"/>
</dbReference>
<dbReference type="GO" id="GO:0005840">
    <property type="term" value="C:ribosome"/>
    <property type="evidence" value="ECO:0007669"/>
    <property type="project" value="UniProtKB-KW"/>
</dbReference>
<protein>
    <recommendedName>
        <fullName evidence="6">40S ribosomal protein S17</fullName>
    </recommendedName>
</protein>
<name>A0A5N6P4Z9_9ASTR</name>
<reference evidence="4 5" key="1">
    <citation type="submission" date="2019-05" db="EMBL/GenBank/DDBJ databases">
        <title>Mikania micrantha, genome provides insights into the molecular mechanism of rapid growth.</title>
        <authorList>
            <person name="Liu B."/>
        </authorList>
    </citation>
    <scope>NUCLEOTIDE SEQUENCE [LARGE SCALE GENOMIC DNA]</scope>
    <source>
        <strain evidence="4">NLD-2019</strain>
        <tissue evidence="4">Leaf</tissue>
    </source>
</reference>
<dbReference type="Proteomes" id="UP000326396">
    <property type="component" value="Linkage Group LG15"/>
</dbReference>
<comment type="caution">
    <text evidence="4">The sequence shown here is derived from an EMBL/GenBank/DDBJ whole genome shotgun (WGS) entry which is preliminary data.</text>
</comment>
<evidence type="ECO:0000313" key="5">
    <source>
        <dbReference type="Proteomes" id="UP000326396"/>
    </source>
</evidence>
<evidence type="ECO:0000256" key="2">
    <source>
        <dbReference type="ARBA" id="ARBA00022980"/>
    </source>
</evidence>
<evidence type="ECO:0000313" key="4">
    <source>
        <dbReference type="EMBL" id="KAD5803255.1"/>
    </source>
</evidence>
<sequence>MGRVRTKTVKKSSRQVIERYYSKMTLDFHTNKKILEEVAIIPSKRLRNKIAGFSTHLMKRIQKGPVRGISLKLQEEERERRMDFVPDESAIKTDHIEVDKETIELLASLGMSELPGVVLKEETPVISTSIPGAYGGGRGGAGRRTITEFRAYRIQVGPSKPITQSGMDPILNRLALMLNLGSVWVNMLDPTQDHRLTPYIGMVLGSDFSRNFWFDFDLVATRQQIEHSSDNNTNV</sequence>
<dbReference type="InterPro" id="IPR018273">
    <property type="entry name" value="Ribosomal_eS17_CS"/>
</dbReference>
<dbReference type="GO" id="GO:0003735">
    <property type="term" value="F:structural constituent of ribosome"/>
    <property type="evidence" value="ECO:0007669"/>
    <property type="project" value="InterPro"/>
</dbReference>
<dbReference type="PANTHER" id="PTHR10732:SF0">
    <property type="entry name" value="40S RIBOSOMAL PROTEIN S17"/>
    <property type="match status" value="1"/>
</dbReference>
<dbReference type="SUPFAM" id="SSF116820">
    <property type="entry name" value="Rps17e-like"/>
    <property type="match status" value="1"/>
</dbReference>
<dbReference type="EMBL" id="SZYD01000007">
    <property type="protein sequence ID" value="KAD5803255.1"/>
    <property type="molecule type" value="Genomic_DNA"/>
</dbReference>
<keyword evidence="2" id="KW-0689">Ribosomal protein</keyword>
<dbReference type="GO" id="GO:0006412">
    <property type="term" value="P:translation"/>
    <property type="evidence" value="ECO:0007669"/>
    <property type="project" value="InterPro"/>
</dbReference>
<dbReference type="GO" id="GO:0005829">
    <property type="term" value="C:cytosol"/>
    <property type="evidence" value="ECO:0007669"/>
    <property type="project" value="UniProtKB-ARBA"/>
</dbReference>
<dbReference type="Pfam" id="PF00833">
    <property type="entry name" value="Ribosomal_S17e"/>
    <property type="match status" value="1"/>
</dbReference>
<dbReference type="GO" id="GO:1990904">
    <property type="term" value="C:ribonucleoprotein complex"/>
    <property type="evidence" value="ECO:0007669"/>
    <property type="project" value="UniProtKB-KW"/>
</dbReference>
<dbReference type="AlphaFoldDB" id="A0A5N6P4Z9"/>
<dbReference type="PANTHER" id="PTHR10732">
    <property type="entry name" value="40S RIBOSOMAL PROTEIN S17"/>
    <property type="match status" value="1"/>
</dbReference>
<dbReference type="FunFam" id="1.10.60.20:FF:000001">
    <property type="entry name" value="40S ribosomal protein S17"/>
    <property type="match status" value="1"/>
</dbReference>
<evidence type="ECO:0000256" key="1">
    <source>
        <dbReference type="ARBA" id="ARBA00010444"/>
    </source>
</evidence>
<organism evidence="4 5">
    <name type="scientific">Mikania micrantha</name>
    <name type="common">bitter vine</name>
    <dbReference type="NCBI Taxonomy" id="192012"/>
    <lineage>
        <taxon>Eukaryota</taxon>
        <taxon>Viridiplantae</taxon>
        <taxon>Streptophyta</taxon>
        <taxon>Embryophyta</taxon>
        <taxon>Tracheophyta</taxon>
        <taxon>Spermatophyta</taxon>
        <taxon>Magnoliopsida</taxon>
        <taxon>eudicotyledons</taxon>
        <taxon>Gunneridae</taxon>
        <taxon>Pentapetalae</taxon>
        <taxon>asterids</taxon>
        <taxon>campanulids</taxon>
        <taxon>Asterales</taxon>
        <taxon>Asteraceae</taxon>
        <taxon>Asteroideae</taxon>
        <taxon>Heliantheae alliance</taxon>
        <taxon>Eupatorieae</taxon>
        <taxon>Mikania</taxon>
    </lineage>
</organism>
<keyword evidence="3" id="KW-0687">Ribonucleoprotein</keyword>
<proteinExistence type="inferred from homology"/>
<dbReference type="InterPro" id="IPR036401">
    <property type="entry name" value="Ribosomal_eS17_sf"/>
</dbReference>
<dbReference type="Gene3D" id="1.10.60.20">
    <property type="entry name" value="Ribosomal protein S17e-like"/>
    <property type="match status" value="1"/>
</dbReference>
<accession>A0A5N6P4Z9</accession>
<keyword evidence="5" id="KW-1185">Reference proteome</keyword>
<dbReference type="InterPro" id="IPR001210">
    <property type="entry name" value="Ribosomal_eS17"/>
</dbReference>
<evidence type="ECO:0000256" key="3">
    <source>
        <dbReference type="ARBA" id="ARBA00023274"/>
    </source>
</evidence>